<name>A0A2Z4G828_9BACT</name>
<dbReference type="KEGG" id="als:DJ013_03810"/>
<protein>
    <recommendedName>
        <fullName evidence="5">Polysaccharide chain length determinant N-terminal domain-containing protein</fullName>
    </recommendedName>
</protein>
<keyword evidence="2" id="KW-0812">Transmembrane</keyword>
<accession>A0A2Z4G828</accession>
<feature type="transmembrane region" description="Helical" evidence="2">
    <location>
        <begin position="334"/>
        <end position="354"/>
    </location>
</feature>
<dbReference type="PROSITE" id="PS00018">
    <property type="entry name" value="EF_HAND_1"/>
    <property type="match status" value="1"/>
</dbReference>
<proteinExistence type="predicted"/>
<evidence type="ECO:0000256" key="1">
    <source>
        <dbReference type="SAM" id="Coils"/>
    </source>
</evidence>
<keyword evidence="1" id="KW-0175">Coiled coil</keyword>
<dbReference type="AlphaFoldDB" id="A0A2Z4G828"/>
<evidence type="ECO:0000256" key="2">
    <source>
        <dbReference type="SAM" id="Phobius"/>
    </source>
</evidence>
<gene>
    <name evidence="3" type="ORF">DJ013_03810</name>
</gene>
<sequence length="363" mass="41179">MELDSNTERQISTKELMSQFFDFLDLLASKWRVWLAALLIGASLSLTLDFFVEDESLYRSTIIFNLELGGGNGQSQLGGLASSFGIFNQSSASSGDLFTAQNFPTLLRSRAVMERALMKTVVVNGDSLLMINYIADSSNIKTNEWGGSLFRKPFQTAIDHKFEDKDISEFSELENLMVNAIYDKVKETTSVELVETTSSIMVLTAKLTNEMLVKKWVEAVLETTEEFYVEMKTKKTRELLKTQIEQLDKLESELSRTDSRMARLNFENPNLVDPRGNFNQTQTQRQSSFLSTQYLTQLNTIKALERVIIEQTPIFTIVEETRLPLEREDAETGLNLKLSSLAFLVLTIIVISLADSYKKIMQD</sequence>
<dbReference type="Proteomes" id="UP000249873">
    <property type="component" value="Chromosome"/>
</dbReference>
<dbReference type="InterPro" id="IPR018247">
    <property type="entry name" value="EF_Hand_1_Ca_BS"/>
</dbReference>
<organism evidence="3 4">
    <name type="scientific">Arcticibacterium luteifluviistationis</name>
    <dbReference type="NCBI Taxonomy" id="1784714"/>
    <lineage>
        <taxon>Bacteria</taxon>
        <taxon>Pseudomonadati</taxon>
        <taxon>Bacteroidota</taxon>
        <taxon>Cytophagia</taxon>
        <taxon>Cytophagales</taxon>
        <taxon>Leadbetterellaceae</taxon>
        <taxon>Arcticibacterium</taxon>
    </lineage>
</organism>
<dbReference type="EMBL" id="CP029480">
    <property type="protein sequence ID" value="AWV97341.1"/>
    <property type="molecule type" value="Genomic_DNA"/>
</dbReference>
<keyword evidence="2" id="KW-1133">Transmembrane helix</keyword>
<dbReference type="RefSeq" id="WP_111370443.1">
    <property type="nucleotide sequence ID" value="NZ_CP029480.1"/>
</dbReference>
<keyword evidence="4" id="KW-1185">Reference proteome</keyword>
<evidence type="ECO:0000313" key="4">
    <source>
        <dbReference type="Proteomes" id="UP000249873"/>
    </source>
</evidence>
<keyword evidence="2" id="KW-0472">Membrane</keyword>
<reference evidence="3 4" key="1">
    <citation type="submission" date="2018-05" db="EMBL/GenBank/DDBJ databases">
        <title>Complete genome sequence of Arcticibacterium luteifluviistationis SM1504T, a cytophagaceae bacterium isolated from Arctic surface seawater.</title>
        <authorList>
            <person name="Li Y."/>
            <person name="Qin Q.-L."/>
        </authorList>
    </citation>
    <scope>NUCLEOTIDE SEQUENCE [LARGE SCALE GENOMIC DNA]</scope>
    <source>
        <strain evidence="3 4">SM1504</strain>
    </source>
</reference>
<evidence type="ECO:0000313" key="3">
    <source>
        <dbReference type="EMBL" id="AWV97341.1"/>
    </source>
</evidence>
<feature type="coiled-coil region" evidence="1">
    <location>
        <begin position="233"/>
        <end position="267"/>
    </location>
</feature>
<dbReference type="OrthoDB" id="927034at2"/>
<evidence type="ECO:0008006" key="5">
    <source>
        <dbReference type="Google" id="ProtNLM"/>
    </source>
</evidence>